<keyword evidence="4 9" id="KW-0548">Nucleotidyltransferase</keyword>
<dbReference type="Gramene" id="TVU21356">
    <property type="protein sequence ID" value="TVU21356"/>
    <property type="gene ID" value="EJB05_30986"/>
</dbReference>
<sequence length="1206" mass="136169">MQSAGSGQARASAPPRLPQAVAAELAQLERRLGQAADLSSRRVLAELGEAAAVDALRRIGRAREVRTLSGYITWMARHGPVAPNAASDTESVASDPAVPQLGAESAYGPQYRNGVEAEDVSSNLANHGLEAPLPLMAVDDACSCTSLEDQYHDCIELNDVETEEVPSGLSNHGLEVPLALMAVDDASGGTSLRGLYHDCIEVDTNCPAMASQADQMPEQHDSPIKELVSFAPHGIRVLAENHRNSGPSELQNNIRTGSLKQKRIPTHPRDEAISNRLQHVIRTFQGVGPFGKPFGPDCAIMIPKPAPNHAVIDAFREPAIPQRTENELRKAASPQMCALEDLDFIKRFLILNYLCQTNIDDEAVLTVDYIKSLKLMPMAQFESQIWTKFGQRHFKASNRPASDRTKNSIEVDNALVLFLPYFIYIDVLSWWLSKFDSDPSAVKVYHCNIEIRGGSVVKVLKGPYIENVRNHLHKVLGDDNVLVVKFTANPSDVKTNFNFHRQHYHKVAEDGIVLGLRCYQFFVYKDGGKKKKKTEQQGEMDKTSPVRCYFIRTESGWRGDESYILSHKTIDQSRKLFMHVHTIPTLAKYMTRFSLILSKTITLDVDLSTVDVILIDDEPCRDEHGKVTYDPDGERFIHTDGTGFISENLARKCPKRIIKGMKSQVRDYVHPGETMPLLMQVRLFYNGYAVKGTLLVDKRLRDDTIVIRPSMIKIKADPKLNGMQSLSSLEIVSTSHRPKRTFTSRALIALLCYGKVEEEYFLELVQSAIEGVENARYDYKHALKLASAYANMDDSILECMIHSGIPLDEPYLRSRLNFLSKMEMNGFKELKLPFDECDYLMGTTDPTGTLKPNEVCVILDKGQLSGDVLVYKAPGLHFGDIHMLTAKHISGLEKNFVGYSKNTIFFPTSGPRSLADEMANSDFDGDKYWVSRNQMLLKDFKKQSEPWARPAKGVKNTQKGPGDFYGSRLERELFDECLITMFKPSYAAGISSDCWLAYMDRLLTEGVDEDEKAELERKMARLVDIYYLALDAPKSEEVNSNLALVQMFDKVKEAMLQRFQNDPEIEITMLQYFTEVKATPECTSLWESRYEEYLTESRKLIDLDDEERKSEEFEKLYQHYKNLLYGADKFEETTKDLSEVYAEACTVYRIVYERARRKKRLGRCRFVWTVAGDALCVLYATKYVAEHGGKVAHMPLSVGRQLYSRV</sequence>
<protein>
    <recommendedName>
        <fullName evidence="9">RNA-dependent RNA polymerase</fullName>
        <ecNumber evidence="9">2.7.7.48</ecNumber>
    </recommendedName>
</protein>
<evidence type="ECO:0000256" key="1">
    <source>
        <dbReference type="ARBA" id="ARBA00005762"/>
    </source>
</evidence>
<dbReference type="OrthoDB" id="629151at2759"/>
<name>A0A5J9UCR6_9POAL</name>
<dbReference type="GO" id="GO:0031380">
    <property type="term" value="C:nuclear RNA-directed RNA polymerase complex"/>
    <property type="evidence" value="ECO:0007669"/>
    <property type="project" value="TreeGrafter"/>
</dbReference>
<comment type="similarity">
    <text evidence="1 9">Belongs to the RdRP family.</text>
</comment>
<keyword evidence="15" id="KW-1185">Reference proteome</keyword>
<evidence type="ECO:0000256" key="6">
    <source>
        <dbReference type="ARBA" id="ARBA00023158"/>
    </source>
</evidence>
<dbReference type="InterPro" id="IPR007855">
    <property type="entry name" value="RDRP"/>
</dbReference>
<reference evidence="14 15" key="1">
    <citation type="journal article" date="2019" name="Sci. Rep.">
        <title>A high-quality genome of Eragrostis curvula grass provides insights into Poaceae evolution and supports new strategies to enhance forage quality.</title>
        <authorList>
            <person name="Carballo J."/>
            <person name="Santos B.A.C.M."/>
            <person name="Zappacosta D."/>
            <person name="Garbus I."/>
            <person name="Selva J.P."/>
            <person name="Gallo C.A."/>
            <person name="Diaz A."/>
            <person name="Albertini E."/>
            <person name="Caccamo M."/>
            <person name="Echenique V."/>
        </authorList>
    </citation>
    <scope>NUCLEOTIDE SEQUENCE [LARGE SCALE GENOMIC DNA]</scope>
    <source>
        <strain evidence="15">cv. Victoria</strain>
        <tissue evidence="14">Leaf</tissue>
    </source>
</reference>
<evidence type="ECO:0000259" key="11">
    <source>
        <dbReference type="Pfam" id="PF26249"/>
    </source>
</evidence>
<dbReference type="Proteomes" id="UP000324897">
    <property type="component" value="Unassembled WGS sequence"/>
</dbReference>
<dbReference type="GO" id="GO:0030422">
    <property type="term" value="P:siRNA processing"/>
    <property type="evidence" value="ECO:0007669"/>
    <property type="project" value="TreeGrafter"/>
</dbReference>
<evidence type="ECO:0000256" key="8">
    <source>
        <dbReference type="ARBA" id="ARBA00093763"/>
    </source>
</evidence>
<evidence type="ECO:0000259" key="10">
    <source>
        <dbReference type="Pfam" id="PF05183"/>
    </source>
</evidence>
<dbReference type="InterPro" id="IPR058752">
    <property type="entry name" value="RDRP_C_head"/>
</dbReference>
<feature type="domain" description="RDRP3-5 N-terminal" evidence="11">
    <location>
        <begin position="16"/>
        <end position="77"/>
    </location>
</feature>
<feature type="domain" description="RDRP helical" evidence="12">
    <location>
        <begin position="334"/>
        <end position="399"/>
    </location>
</feature>
<evidence type="ECO:0000259" key="12">
    <source>
        <dbReference type="Pfam" id="PF26252"/>
    </source>
</evidence>
<evidence type="ECO:0000313" key="15">
    <source>
        <dbReference type="Proteomes" id="UP000324897"/>
    </source>
</evidence>
<dbReference type="Pfam" id="PF26249">
    <property type="entry name" value="4HB_RdRP3_N"/>
    <property type="match status" value="1"/>
</dbReference>
<dbReference type="Pfam" id="PF05183">
    <property type="entry name" value="RdRP"/>
    <property type="match status" value="1"/>
</dbReference>
<evidence type="ECO:0000256" key="3">
    <source>
        <dbReference type="ARBA" id="ARBA00022679"/>
    </source>
</evidence>
<dbReference type="InterPro" id="IPR057596">
    <property type="entry name" value="RDRP_core"/>
</dbReference>
<dbReference type="EMBL" id="RWGY01000026">
    <property type="protein sequence ID" value="TVU21356.1"/>
    <property type="molecule type" value="Genomic_DNA"/>
</dbReference>
<organism evidence="14 15">
    <name type="scientific">Eragrostis curvula</name>
    <name type="common">weeping love grass</name>
    <dbReference type="NCBI Taxonomy" id="38414"/>
    <lineage>
        <taxon>Eukaryota</taxon>
        <taxon>Viridiplantae</taxon>
        <taxon>Streptophyta</taxon>
        <taxon>Embryophyta</taxon>
        <taxon>Tracheophyta</taxon>
        <taxon>Spermatophyta</taxon>
        <taxon>Magnoliopsida</taxon>
        <taxon>Liliopsida</taxon>
        <taxon>Poales</taxon>
        <taxon>Poaceae</taxon>
        <taxon>PACMAD clade</taxon>
        <taxon>Chloridoideae</taxon>
        <taxon>Eragrostideae</taxon>
        <taxon>Eragrostidinae</taxon>
        <taxon>Eragrostis</taxon>
    </lineage>
</organism>
<evidence type="ECO:0000256" key="5">
    <source>
        <dbReference type="ARBA" id="ARBA00022884"/>
    </source>
</evidence>
<dbReference type="GO" id="GO:0003968">
    <property type="term" value="F:RNA-directed RNA polymerase activity"/>
    <property type="evidence" value="ECO:0007669"/>
    <property type="project" value="UniProtKB-KW"/>
</dbReference>
<dbReference type="EC" id="2.7.7.48" evidence="9"/>
<comment type="catalytic activity">
    <reaction evidence="7 9">
        <text>RNA(n) + a ribonucleoside 5'-triphosphate = RNA(n+1) + diphosphate</text>
        <dbReference type="Rhea" id="RHEA:21248"/>
        <dbReference type="Rhea" id="RHEA-COMP:14527"/>
        <dbReference type="Rhea" id="RHEA-COMP:17342"/>
        <dbReference type="ChEBI" id="CHEBI:33019"/>
        <dbReference type="ChEBI" id="CHEBI:61557"/>
        <dbReference type="ChEBI" id="CHEBI:140395"/>
        <dbReference type="EC" id="2.7.7.48"/>
    </reaction>
</comment>
<keyword evidence="2 9" id="KW-0696">RNA-directed RNA polymerase</keyword>
<evidence type="ECO:0000259" key="13">
    <source>
        <dbReference type="Pfam" id="PF26253"/>
    </source>
</evidence>
<comment type="caution">
    <text evidence="14">The sequence shown here is derived from an EMBL/GenBank/DDBJ whole genome shotgun (WGS) entry which is preliminary data.</text>
</comment>
<dbReference type="InterPro" id="IPR058697">
    <property type="entry name" value="RDRP3-5_N"/>
</dbReference>
<dbReference type="Pfam" id="PF26253">
    <property type="entry name" value="RdRP_head"/>
    <property type="match status" value="1"/>
</dbReference>
<accession>A0A5J9UCR6</accession>
<evidence type="ECO:0000313" key="14">
    <source>
        <dbReference type="EMBL" id="TVU21356.1"/>
    </source>
</evidence>
<dbReference type="PANTHER" id="PTHR23079:SF55">
    <property type="entry name" value="RNA-DIRECTED RNA POLYMERASE"/>
    <property type="match status" value="1"/>
</dbReference>
<feature type="non-terminal residue" evidence="14">
    <location>
        <position position="1"/>
    </location>
</feature>
<feature type="domain" description="RDRP C-terminal head" evidence="13">
    <location>
        <begin position="1099"/>
        <end position="1182"/>
    </location>
</feature>
<evidence type="ECO:0000256" key="2">
    <source>
        <dbReference type="ARBA" id="ARBA00022484"/>
    </source>
</evidence>
<feature type="domain" description="RDRP core" evidence="10">
    <location>
        <begin position="459"/>
        <end position="1036"/>
    </location>
</feature>
<keyword evidence="5 9" id="KW-0694">RNA-binding</keyword>
<dbReference type="Pfam" id="PF26252">
    <property type="entry name" value="RdRP_helical"/>
    <property type="match status" value="1"/>
</dbReference>
<evidence type="ECO:0000256" key="9">
    <source>
        <dbReference type="RuleBase" id="RU363098"/>
    </source>
</evidence>
<keyword evidence="6 9" id="KW-0943">RNA-mediated gene silencing</keyword>
<evidence type="ECO:0000256" key="4">
    <source>
        <dbReference type="ARBA" id="ARBA00022695"/>
    </source>
</evidence>
<proteinExistence type="inferred from homology"/>
<dbReference type="GO" id="GO:0003723">
    <property type="term" value="F:RNA binding"/>
    <property type="evidence" value="ECO:0007669"/>
    <property type="project" value="UniProtKB-KW"/>
</dbReference>
<dbReference type="AlphaFoldDB" id="A0A5J9UCR6"/>
<gene>
    <name evidence="14" type="ORF">EJB05_30986</name>
</gene>
<dbReference type="InterPro" id="IPR058751">
    <property type="entry name" value="RDRP_helical"/>
</dbReference>
<keyword evidence="3 9" id="KW-0808">Transferase</keyword>
<evidence type="ECO:0000256" key="7">
    <source>
        <dbReference type="ARBA" id="ARBA00048744"/>
    </source>
</evidence>
<comment type="function">
    <text evidence="8 9">Probably involved in the RNA silencing pathway and required for the generation of small interfering RNAs (siRNAs).</text>
</comment>
<dbReference type="PANTHER" id="PTHR23079">
    <property type="entry name" value="RNA-DEPENDENT RNA POLYMERASE"/>
    <property type="match status" value="1"/>
</dbReference>